<keyword evidence="4" id="KW-0998">Cell outer membrane</keyword>
<dbReference type="Gene3D" id="2.40.170.20">
    <property type="entry name" value="TonB-dependent receptor, beta-barrel domain"/>
    <property type="match status" value="1"/>
</dbReference>
<dbReference type="EMBL" id="FZQA01000004">
    <property type="protein sequence ID" value="SNT74128.1"/>
    <property type="molecule type" value="Genomic_DNA"/>
</dbReference>
<evidence type="ECO:0000256" key="3">
    <source>
        <dbReference type="ARBA" id="ARBA00023136"/>
    </source>
</evidence>
<keyword evidence="9" id="KW-0675">Receptor</keyword>
<organism evidence="9 10">
    <name type="scientific">Amphiplicatus metriothermophilus</name>
    <dbReference type="NCBI Taxonomy" id="1519374"/>
    <lineage>
        <taxon>Bacteria</taxon>
        <taxon>Pseudomonadati</taxon>
        <taxon>Pseudomonadota</taxon>
        <taxon>Alphaproteobacteria</taxon>
        <taxon>Parvularculales</taxon>
        <taxon>Parvularculaceae</taxon>
        <taxon>Amphiplicatus</taxon>
    </lineage>
</organism>
<dbReference type="AlphaFoldDB" id="A0A239PVI6"/>
<keyword evidence="10" id="KW-1185">Reference proteome</keyword>
<evidence type="ECO:0000256" key="2">
    <source>
        <dbReference type="ARBA" id="ARBA00022729"/>
    </source>
</evidence>
<dbReference type="OrthoDB" id="7051241at2"/>
<protein>
    <submittedName>
        <fullName evidence="9">TonB-dependent Receptor Plug Domain</fullName>
    </submittedName>
</protein>
<evidence type="ECO:0000259" key="8">
    <source>
        <dbReference type="Pfam" id="PF07715"/>
    </source>
</evidence>
<dbReference type="Pfam" id="PF07715">
    <property type="entry name" value="Plug"/>
    <property type="match status" value="1"/>
</dbReference>
<gene>
    <name evidence="9" type="ORF">SAMN06297382_2034</name>
</gene>
<feature type="domain" description="TonB-dependent receptor plug" evidence="8">
    <location>
        <begin position="62"/>
        <end position="179"/>
    </location>
</feature>
<dbReference type="GO" id="GO:0009279">
    <property type="term" value="C:cell outer membrane"/>
    <property type="evidence" value="ECO:0007669"/>
    <property type="project" value="UniProtKB-SubCell"/>
</dbReference>
<dbReference type="Pfam" id="PF00593">
    <property type="entry name" value="TonB_dep_Rec_b-barrel"/>
    <property type="match status" value="1"/>
</dbReference>
<evidence type="ECO:0000313" key="9">
    <source>
        <dbReference type="EMBL" id="SNT74128.1"/>
    </source>
</evidence>
<sequence>MKKTTARAGLLATTTLAGAACLAFAGPAAGQTTQPIPPASQNATADDGDTIIVTGSRIRRSVASTPAPVTTLGAENISDRGYVSAAQALNDITALDPQLNQAPGSGASSGPGQQFPSLFGLGTGRTLTLVNGRRFVTSSSGLGDAQVDANIIPVGLIERIEVVQAGGAAVYGSDAIAGVVNYILKDDFEGIEIDGLTSVSDRGDYWTKSLRGTFGLNFADGRGNAALNAEWSESPILEFRDRPLTNLSRITTGNPEDTGPNDGIPSVREVMPAHFWPFNSNGVIYTIPAPAPLPPCGGQICFLRQDGQPLQFSPDGSVVPYDPGVIMGIPFAKGGDGFRFSDLAGLRTGVERVATNAIGRYDITDRVRFSAELLFARTTGSFRPQGFARTVLSPAPLNAIPFTISNPFLTPEAINALTAASPGFAFGAPLFLSKDFYFDLFPATVEAKTDTYRALAALEGDFDLGDRNLYWSVSASYGRVEGQERGFGVHNAHFSNALAAVDSGGQIVCAINADADPTNDDPACAPLDPFGFNRASQAARDYVMVDTGQDFTNEQIDVLATIGATLFTLPTGEVKAVLAYEHRDEQAKFVPLPANQLGLTGTGNTVAPDSGGYNTDEISVEALLPLIGDRVTLPFAQLIELNGVYRYVDNSIAGGESVWSAGARWQVVDDLTVRATRSRNFRAPTLTQLLAPNNVILTQAGIDPCDADRIDSGPNPEVRRANCEAEWAANPQYGDLATFQDPAENFVHTEVTEGGNPDLRNEISDTWTYGFVFEPRFIPGLTFSFDRLEIDLTDGLSPFTTADFMATCYDSSPQPAEICSQFERLAESDGVRPAGTVIRGRTTTFNAGVVQFRGEVYFLNYDVPLDRLFSSGDPGRLSVSIEATHTSLLTTSVTGAAFTRTDNTVQQPDWVGRLNAVYSKGPLRLTYQANYLSKVLAGPDATIENNPNPVIAANATHAVSGQYDFGPVVLRAGVTNLTDKAPSYPNFAHGDILGRRFFFGATARF</sequence>
<comment type="similarity">
    <text evidence="5">Belongs to the TonB-dependent receptor family.</text>
</comment>
<evidence type="ECO:0000256" key="5">
    <source>
        <dbReference type="RuleBase" id="RU003357"/>
    </source>
</evidence>
<dbReference type="PANTHER" id="PTHR47234">
    <property type="match status" value="1"/>
</dbReference>
<keyword evidence="5" id="KW-0798">TonB box</keyword>
<dbReference type="PROSITE" id="PS51257">
    <property type="entry name" value="PROKAR_LIPOPROTEIN"/>
    <property type="match status" value="1"/>
</dbReference>
<dbReference type="InterPro" id="IPR037066">
    <property type="entry name" value="Plug_dom_sf"/>
</dbReference>
<dbReference type="RefSeq" id="WP_089412503.1">
    <property type="nucleotide sequence ID" value="NZ_FZQA01000004.1"/>
</dbReference>
<dbReference type="PROSITE" id="PS00430">
    <property type="entry name" value="TONB_DEPENDENT_REC_1"/>
    <property type="match status" value="1"/>
</dbReference>
<keyword evidence="2 6" id="KW-0732">Signal</keyword>
<dbReference type="SUPFAM" id="SSF56935">
    <property type="entry name" value="Porins"/>
    <property type="match status" value="1"/>
</dbReference>
<dbReference type="InterPro" id="IPR012910">
    <property type="entry name" value="Plug_dom"/>
</dbReference>
<dbReference type="InterPro" id="IPR000531">
    <property type="entry name" value="Beta-barrel_TonB"/>
</dbReference>
<accession>A0A239PVI6</accession>
<evidence type="ECO:0000259" key="7">
    <source>
        <dbReference type="Pfam" id="PF00593"/>
    </source>
</evidence>
<reference evidence="9 10" key="1">
    <citation type="submission" date="2017-07" db="EMBL/GenBank/DDBJ databases">
        <authorList>
            <person name="Sun Z.S."/>
            <person name="Albrecht U."/>
            <person name="Echele G."/>
            <person name="Lee C.C."/>
        </authorList>
    </citation>
    <scope>NUCLEOTIDE SEQUENCE [LARGE SCALE GENOMIC DNA]</scope>
    <source>
        <strain evidence="9 10">CGMCC 1.12710</strain>
    </source>
</reference>
<feature type="chain" id="PRO_5013190085" evidence="6">
    <location>
        <begin position="26"/>
        <end position="1005"/>
    </location>
</feature>
<dbReference type="Gene3D" id="2.170.130.10">
    <property type="entry name" value="TonB-dependent receptor, plug domain"/>
    <property type="match status" value="1"/>
</dbReference>
<evidence type="ECO:0000256" key="6">
    <source>
        <dbReference type="SAM" id="SignalP"/>
    </source>
</evidence>
<keyword evidence="3 5" id="KW-0472">Membrane</keyword>
<evidence type="ECO:0000256" key="1">
    <source>
        <dbReference type="ARBA" id="ARBA00004442"/>
    </source>
</evidence>
<feature type="domain" description="TonB-dependent receptor-like beta-barrel" evidence="7">
    <location>
        <begin position="457"/>
        <end position="977"/>
    </location>
</feature>
<dbReference type="InterPro" id="IPR010916">
    <property type="entry name" value="TonB_box_CS"/>
</dbReference>
<dbReference type="Proteomes" id="UP000198346">
    <property type="component" value="Unassembled WGS sequence"/>
</dbReference>
<dbReference type="PANTHER" id="PTHR47234:SF2">
    <property type="entry name" value="TONB-DEPENDENT RECEPTOR"/>
    <property type="match status" value="1"/>
</dbReference>
<evidence type="ECO:0000313" key="10">
    <source>
        <dbReference type="Proteomes" id="UP000198346"/>
    </source>
</evidence>
<feature type="signal peptide" evidence="6">
    <location>
        <begin position="1"/>
        <end position="25"/>
    </location>
</feature>
<name>A0A239PVI6_9PROT</name>
<dbReference type="InterPro" id="IPR036942">
    <property type="entry name" value="Beta-barrel_TonB_sf"/>
</dbReference>
<comment type="subcellular location">
    <subcellularLocation>
        <location evidence="1 5">Cell outer membrane</location>
    </subcellularLocation>
</comment>
<proteinExistence type="inferred from homology"/>
<evidence type="ECO:0000256" key="4">
    <source>
        <dbReference type="ARBA" id="ARBA00023237"/>
    </source>
</evidence>